<comment type="caution">
    <text evidence="6">The sequence shown here is derived from an EMBL/GenBank/DDBJ whole genome shotgun (WGS) entry which is preliminary data.</text>
</comment>
<evidence type="ECO:0000256" key="2">
    <source>
        <dbReference type="ARBA" id="ARBA00022692"/>
    </source>
</evidence>
<evidence type="ECO:0000313" key="7">
    <source>
        <dbReference type="Proteomes" id="UP000825935"/>
    </source>
</evidence>
<keyword evidence="4 5" id="KW-0472">Membrane</keyword>
<dbReference type="GO" id="GO:0009306">
    <property type="term" value="P:protein secretion"/>
    <property type="evidence" value="ECO:0007669"/>
    <property type="project" value="InterPro"/>
</dbReference>
<keyword evidence="3 5" id="KW-1133">Transmembrane helix</keyword>
<evidence type="ECO:0000256" key="1">
    <source>
        <dbReference type="ARBA" id="ARBA00004370"/>
    </source>
</evidence>
<gene>
    <name evidence="6" type="ORF">KP509_14G006400</name>
</gene>
<accession>A0A8T2T7N0</accession>
<keyword evidence="2 5" id="KW-0812">Transmembrane</keyword>
<dbReference type="OrthoDB" id="1937988at2759"/>
<reference evidence="6" key="1">
    <citation type="submission" date="2021-08" db="EMBL/GenBank/DDBJ databases">
        <title>WGS assembly of Ceratopteris richardii.</title>
        <authorList>
            <person name="Marchant D.B."/>
            <person name="Chen G."/>
            <person name="Jenkins J."/>
            <person name="Shu S."/>
            <person name="Leebens-Mack J."/>
            <person name="Grimwood J."/>
            <person name="Schmutz J."/>
            <person name="Soltis P."/>
            <person name="Soltis D."/>
            <person name="Chen Z.-H."/>
        </authorList>
    </citation>
    <scope>NUCLEOTIDE SEQUENCE</scope>
    <source>
        <strain evidence="6">Whitten #5841</strain>
        <tissue evidence="6">Leaf</tissue>
    </source>
</reference>
<evidence type="ECO:0008006" key="8">
    <source>
        <dbReference type="Google" id="ProtNLM"/>
    </source>
</evidence>
<comment type="subcellular location">
    <subcellularLocation>
        <location evidence="1">Membrane</location>
    </subcellularLocation>
</comment>
<dbReference type="InterPro" id="IPR055330">
    <property type="entry name" value="SECE1-like"/>
</dbReference>
<dbReference type="Proteomes" id="UP000825935">
    <property type="component" value="Chromosome 14"/>
</dbReference>
<dbReference type="PANTHER" id="PTHR37240:SF1">
    <property type="entry name" value="PREPROTEIN TRANSLOCASE SUBUNIT SECE1"/>
    <property type="match status" value="1"/>
</dbReference>
<organism evidence="6 7">
    <name type="scientific">Ceratopteris richardii</name>
    <name type="common">Triangle waterfern</name>
    <dbReference type="NCBI Taxonomy" id="49495"/>
    <lineage>
        <taxon>Eukaryota</taxon>
        <taxon>Viridiplantae</taxon>
        <taxon>Streptophyta</taxon>
        <taxon>Embryophyta</taxon>
        <taxon>Tracheophyta</taxon>
        <taxon>Polypodiopsida</taxon>
        <taxon>Polypodiidae</taxon>
        <taxon>Polypodiales</taxon>
        <taxon>Pteridineae</taxon>
        <taxon>Pteridaceae</taxon>
        <taxon>Parkerioideae</taxon>
        <taxon>Ceratopteris</taxon>
    </lineage>
</organism>
<evidence type="ECO:0000256" key="5">
    <source>
        <dbReference type="SAM" id="Phobius"/>
    </source>
</evidence>
<evidence type="ECO:0000256" key="4">
    <source>
        <dbReference type="ARBA" id="ARBA00023136"/>
    </source>
</evidence>
<dbReference type="InterPro" id="IPR005807">
    <property type="entry name" value="SecE_bac"/>
</dbReference>
<evidence type="ECO:0000313" key="6">
    <source>
        <dbReference type="EMBL" id="KAH7414697.1"/>
    </source>
</evidence>
<dbReference type="AlphaFoldDB" id="A0A8T2T7N0"/>
<dbReference type="InterPro" id="IPR038379">
    <property type="entry name" value="SecE_sf"/>
</dbReference>
<dbReference type="PANTHER" id="PTHR37240">
    <property type="entry name" value="PREPROTEIN TRANSLOCASE SUBUNIT SECE1"/>
    <property type="match status" value="1"/>
</dbReference>
<sequence>MLSGEDSPSNTQGFWGGVLEEIQLIEWPSLQKVLGTTGVVTSIIIGSSLVLLTVNALLAKLSDAVFKNVPPS</sequence>
<protein>
    <recommendedName>
        <fullName evidence="8">Preprotein translocase subunit SecE</fullName>
    </recommendedName>
</protein>
<evidence type="ECO:0000256" key="3">
    <source>
        <dbReference type="ARBA" id="ARBA00022989"/>
    </source>
</evidence>
<dbReference type="NCBIfam" id="TIGR00964">
    <property type="entry name" value="secE_bact"/>
    <property type="match status" value="1"/>
</dbReference>
<dbReference type="Gene3D" id="1.20.5.1030">
    <property type="entry name" value="Preprotein translocase secy subunit"/>
    <property type="match status" value="1"/>
</dbReference>
<dbReference type="GO" id="GO:0009535">
    <property type="term" value="C:chloroplast thylakoid membrane"/>
    <property type="evidence" value="ECO:0007669"/>
    <property type="project" value="TreeGrafter"/>
</dbReference>
<dbReference type="EMBL" id="CM035419">
    <property type="protein sequence ID" value="KAH7414697.1"/>
    <property type="molecule type" value="Genomic_DNA"/>
</dbReference>
<proteinExistence type="predicted"/>
<name>A0A8T2T7N0_CERRI</name>
<dbReference type="GO" id="GO:0008320">
    <property type="term" value="F:protein transmembrane transporter activity"/>
    <property type="evidence" value="ECO:0007669"/>
    <property type="project" value="InterPro"/>
</dbReference>
<feature type="transmembrane region" description="Helical" evidence="5">
    <location>
        <begin position="33"/>
        <end position="58"/>
    </location>
</feature>
<keyword evidence="7" id="KW-1185">Reference proteome</keyword>